<keyword evidence="1" id="KW-0472">Membrane</keyword>
<accession>A0A087WXY6</accession>
<dbReference type="GeneTree" id="ENSGT01050000244894"/>
<dbReference type="UCSC" id="uc061cnn.1">
    <property type="organism name" value="human"/>
</dbReference>
<evidence type="ECO:0000313" key="2">
    <source>
        <dbReference type="Ensembl" id="ENSP00000481392.1"/>
    </source>
</evidence>
<reference evidence="2" key="1">
    <citation type="journal article" date="2001" name="Nature">
        <title>Initial sequencing and analysis of the human genome.</title>
        <authorList>
            <consortium name="International Human Genome Sequencing Consortium"/>
            <person name="Lander E.S."/>
            <person name="Linton L.M."/>
            <person name="Birren B."/>
            <person name="Nusbaum C."/>
            <person name="Zody M.C."/>
            <person name="Baldwin J."/>
            <person name="Devon K."/>
            <person name="Dewar K."/>
            <person name="Doyle M."/>
            <person name="FitzHugh W."/>
            <person name="Funke R."/>
            <person name="Gage D."/>
            <person name="Harris K."/>
            <person name="Heaford A."/>
            <person name="Howland J."/>
            <person name="Kann L."/>
            <person name="Lehoczky J."/>
            <person name="LeVine R."/>
            <person name="McEwan P."/>
            <person name="McKernan K."/>
            <person name="Meldrim J."/>
            <person name="Mesirov J.P."/>
            <person name="Miranda C."/>
            <person name="Morris W."/>
            <person name="Naylor J."/>
            <person name="Raymond C."/>
            <person name="Rosetti M."/>
            <person name="Santos R."/>
            <person name="Sheridan A."/>
            <person name="Sougnez C."/>
            <person name="Stange-Thomann N."/>
            <person name="Stojanovic N."/>
            <person name="Subramanian A."/>
            <person name="Wyman D."/>
            <person name="Rogers J."/>
            <person name="Sulston J."/>
            <person name="Ainscough R."/>
            <person name="Beck S."/>
            <person name="Bentley D."/>
            <person name="Burton J."/>
            <person name="Clee C."/>
            <person name="Carter N."/>
            <person name="Coulson A."/>
            <person name="Deadman R."/>
            <person name="Deloukas P."/>
            <person name="Dunham A."/>
            <person name="Dunham I."/>
            <person name="Durbin R."/>
            <person name="French L."/>
            <person name="Grafham D."/>
            <person name="Gregory S."/>
            <person name="Hubbard T."/>
            <person name="Humphray S."/>
            <person name="Hunt A."/>
            <person name="Jones M."/>
            <person name="Lloyd C."/>
            <person name="McMurray A."/>
            <person name="Matthews L."/>
            <person name="Mercer S."/>
            <person name="Milne S."/>
            <person name="Mullikin J.C."/>
            <person name="Mungall A."/>
            <person name="Plumb R."/>
            <person name="Ross M."/>
            <person name="Shownkeen R."/>
            <person name="Sims S."/>
            <person name="Waterston R.H."/>
            <person name="Wilson R.K."/>
            <person name="Hillier L.W."/>
            <person name="McPherson J.D."/>
            <person name="Marra M.A."/>
            <person name="Mardis E.R."/>
            <person name="Fulton L.A."/>
            <person name="Chinwalla A.T."/>
            <person name="Pepin K.H."/>
            <person name="Gish W.R."/>
            <person name="Chissoe S.L."/>
            <person name="Wendl M.C."/>
            <person name="Delehaunty K.D."/>
            <person name="Miner T.L."/>
            <person name="Delehaunty A."/>
            <person name="Kramer J.B."/>
            <person name="Cook L.L."/>
            <person name="Fulton R.S."/>
            <person name="Johnson D.L."/>
            <person name="Minx P.J."/>
            <person name="Clifton S.W."/>
            <person name="Hawkins T."/>
            <person name="Branscomb E."/>
            <person name="Predki P."/>
            <person name="Richardson P."/>
            <person name="Wenning S."/>
            <person name="Slezak T."/>
            <person name="Doggett N."/>
            <person name="Cheng J.F."/>
            <person name="Olsen A."/>
            <person name="Lucas S."/>
            <person name="Elkin C."/>
            <person name="Uberbacher E."/>
            <person name="Frazier M."/>
            <person name="Gibbs R.A."/>
            <person name="Muzny D.M."/>
            <person name="Scherer S.E."/>
            <person name="Bouck J.B."/>
            <person name="Sodergren E.J."/>
            <person name="Worley K.C."/>
            <person name="Rives C.M."/>
            <person name="Gorrell J.H."/>
            <person name="Metzker M.L."/>
            <person name="Naylor S.L."/>
            <person name="Kucherlapati R.S."/>
            <person name="Nelson D.L."/>
            <person name="Weinstock G.M."/>
            <person name="Sakaki Y."/>
            <person name="Fujiyama A."/>
            <person name="Hattori M."/>
            <person name="Yada T."/>
            <person name="Toyoda A."/>
            <person name="Itoh T."/>
            <person name="Kawagoe C."/>
            <person name="Watanabe H."/>
            <person name="Totoki Y."/>
            <person name="Taylor T."/>
            <person name="Weissenbach J."/>
            <person name="Heilig R."/>
            <person name="Saurin W."/>
            <person name="Artiguenave F."/>
            <person name="Brottier P."/>
            <person name="Bruls T."/>
            <person name="Pelletier E."/>
            <person name="Robert C."/>
            <person name="Wincker P."/>
            <person name="Smith D.R."/>
            <person name="Doucette-Stamm L."/>
            <person name="Rubenfield M."/>
            <person name="Weinstock K."/>
            <person name="Lee H.M."/>
            <person name="Dubois J."/>
            <person name="Rosenthal A."/>
            <person name="Platzer M."/>
            <person name="Nyakatura G."/>
            <person name="Taudien S."/>
            <person name="Rump A."/>
            <person name="Yang H."/>
            <person name="Yu J."/>
            <person name="Wang J."/>
            <person name="Huang G."/>
            <person name="Gu J."/>
            <person name="Hood L."/>
            <person name="Rowen L."/>
            <person name="Madan A."/>
            <person name="Qin S."/>
            <person name="Davis R.W."/>
            <person name="Federspiel N.A."/>
            <person name="Abola A.P."/>
            <person name="Proctor M.J."/>
            <person name="Myers R.M."/>
            <person name="Schmutz J."/>
            <person name="Dickson M."/>
            <person name="Grimwood J."/>
            <person name="Cox D.R."/>
            <person name="Olson M.V."/>
            <person name="Kaul R."/>
            <person name="Raymond C."/>
            <person name="Shimizu N."/>
            <person name="Kawasaki K."/>
            <person name="Minoshima S."/>
            <person name="Evans G.A."/>
            <person name="Athanasiou M."/>
            <person name="Schultz R."/>
            <person name="Roe B.A."/>
            <person name="Chen F."/>
            <person name="Pan H."/>
            <person name="Ramser J."/>
            <person name="Lehrach H."/>
            <person name="Reinhardt R."/>
            <person name="McCombie W.R."/>
            <person name="de la Bastide M."/>
            <person name="Dedhia N."/>
            <person name="Blocker H."/>
            <person name="Hornischer K."/>
            <person name="Nordsiek G."/>
            <person name="Agarwala R."/>
            <person name="Aravind L."/>
            <person name="Bailey J.A."/>
            <person name="Bateman A."/>
            <person name="Batzoglou S."/>
            <person name="Birney E."/>
            <person name="Bork P."/>
            <person name="Brown D.G."/>
            <person name="Burge C.B."/>
            <person name="Cerutti L."/>
            <person name="Chen H.C."/>
            <person name="Church D."/>
            <person name="Clamp M."/>
            <person name="Copley R.R."/>
            <person name="Doerks T."/>
            <person name="Eddy S.R."/>
            <person name="Eichler E.E."/>
            <person name="Furey T.S."/>
            <person name="Galagan J."/>
            <person name="Gilbert J.G."/>
            <person name="Harmon C."/>
            <person name="Hayashizaki Y."/>
            <person name="Haussler D."/>
            <person name="Hermjakob H."/>
            <person name="Hokamp K."/>
            <person name="Jang W."/>
            <person name="Johnson L.S."/>
            <person name="Jones T.A."/>
            <person name="Kasif S."/>
            <person name="Kaspryzk A."/>
            <person name="Kennedy S."/>
            <person name="Kent W.J."/>
            <person name="Kitts P."/>
            <person name="Koonin E.V."/>
            <person name="Korf I."/>
            <person name="Kulp D."/>
            <person name="Lancet D."/>
            <person name="Lowe T.M."/>
            <person name="McLysaght A."/>
            <person name="Mikkelsen T."/>
            <person name="Moran J.V."/>
            <person name="Mulder N."/>
            <person name="Pollara V.J."/>
            <person name="Ponting C.P."/>
            <person name="Schuler G."/>
            <person name="Schultz J."/>
            <person name="Slater G."/>
            <person name="Smit A.F."/>
            <person name="Stupka E."/>
            <person name="Szustakowski J."/>
            <person name="Thierry-Mieg D."/>
            <person name="Thierry-Mieg J."/>
            <person name="Wagner L."/>
            <person name="Wallis J."/>
            <person name="Wheeler R."/>
            <person name="Williams A."/>
            <person name="Wolf Y.I."/>
            <person name="Wolfe K.H."/>
            <person name="Yang S.P."/>
            <person name="Yeh R.F."/>
            <person name="Collins F."/>
            <person name="Guyer M.S."/>
            <person name="Peterson J."/>
            <person name="Felsenfeld A."/>
            <person name="Wetterstrand K.A."/>
            <person name="Patrinos A."/>
            <person name="Morgan M.J."/>
            <person name="de Jong P."/>
            <person name="Catanese J.J."/>
            <person name="Osoegawa K."/>
            <person name="Shizuya H."/>
            <person name="Choi S."/>
            <person name="Chen Y.J."/>
        </authorList>
    </citation>
    <scope>NUCLEOTIDE SEQUENCE [LARGE SCALE GENOMIC DNA]</scope>
</reference>
<reference evidence="2" key="3">
    <citation type="journal article" date="2004" name="Nature">
        <title>Finishing the euchromatic sequence of the human genome.</title>
        <authorList>
            <consortium name="International Human Genome Sequencing Consortium"/>
        </authorList>
    </citation>
    <scope>NUCLEOTIDE SEQUENCE [LARGE SCALE GENOMIC DNA]</scope>
</reference>
<name>A0A087WXY6_HUMAN</name>
<dbReference type="OpenTargets" id="ENSG00000167608"/>
<dbReference type="VEuPathDB" id="HostDB:ENSG00000167608"/>
<keyword evidence="1" id="KW-0812">Transmembrane</keyword>
<sequence length="55" mass="6067">PESISSLPETTQNFLFFLGTQAFAVPLLLISRSQTFGYNGRACQEWLPFLSPSAS</sequence>
<dbReference type="OrthoDB" id="1936208at2759"/>
<reference evidence="2" key="4">
    <citation type="submission" date="2025-05" db="UniProtKB">
        <authorList>
            <consortium name="Ensembl"/>
        </authorList>
    </citation>
    <scope>IDENTIFICATION</scope>
</reference>
<reference evidence="2 3" key="2">
    <citation type="journal article" date="2004" name="Nature">
        <title>The DNA sequence and biology of human chromosome 19.</title>
        <authorList>
            <person name="Grimwood J."/>
            <person name="Gordon L.A."/>
            <person name="Olsen A."/>
            <person name="Terry A."/>
            <person name="Schmutz J."/>
            <person name="Lamerdin J."/>
            <person name="Hellsten U."/>
            <person name="Goodstein D."/>
            <person name="Couronne O."/>
            <person name="Tran-Gyamfi M."/>
            <person name="Aerts A."/>
            <person name="Altherr M."/>
            <person name="Ashworth L."/>
            <person name="Bajorek E."/>
            <person name="Black S."/>
            <person name="Branscomb E."/>
            <person name="Caenepeel S."/>
            <person name="Carrano A."/>
            <person name="Caoile C."/>
            <person name="Chan Y.M."/>
            <person name="Christensen M."/>
            <person name="Cleland C.A."/>
            <person name="Copeland A."/>
            <person name="Dalin E."/>
            <person name="Dehal P."/>
            <person name="Denys M."/>
            <person name="Detter J.C."/>
            <person name="Escobar J."/>
            <person name="Flowers D."/>
            <person name="Fotopulos D."/>
            <person name="Garcia C."/>
            <person name="Georgescu A.M."/>
            <person name="Glavina T."/>
            <person name="Gomez M."/>
            <person name="Gonzales E."/>
            <person name="Groza M."/>
            <person name="Hammon N."/>
            <person name="Hawkins T."/>
            <person name="Haydu L."/>
            <person name="Ho I."/>
            <person name="Huang W."/>
            <person name="Israni S."/>
            <person name="Jett J."/>
            <person name="Kadner K."/>
            <person name="Kimball H."/>
            <person name="Kobayashi A."/>
            <person name="Larionov V."/>
            <person name="Leem S.H."/>
            <person name="Lopez F."/>
            <person name="Lou Y."/>
            <person name="Lowry S."/>
            <person name="Malfatti S."/>
            <person name="Martinez D."/>
            <person name="McCready P."/>
            <person name="Medina C."/>
            <person name="Morgan J."/>
            <person name="Nelson K."/>
            <person name="Nolan M."/>
            <person name="Ovcharenko I."/>
            <person name="Pitluck S."/>
            <person name="Pollard M."/>
            <person name="Popkie A.P."/>
            <person name="Predki P."/>
            <person name="Quan G."/>
            <person name="Ramirez L."/>
            <person name="Rash S."/>
            <person name="Retterer J."/>
            <person name="Rodriguez A."/>
            <person name="Rogers S."/>
            <person name="Salamov A."/>
            <person name="Salazar A."/>
            <person name="She X."/>
            <person name="Smith D."/>
            <person name="Slezak T."/>
            <person name="Solovyev V."/>
            <person name="Thayer N."/>
            <person name="Tice H."/>
            <person name="Tsai M."/>
            <person name="Ustaszewska A."/>
            <person name="Vo N."/>
            <person name="Wagner M."/>
            <person name="Wheeler J."/>
            <person name="Wu K."/>
            <person name="Xie G."/>
            <person name="Yang J."/>
            <person name="Dubchak I."/>
            <person name="Furey T.S."/>
            <person name="DeJong P."/>
            <person name="Dickson M."/>
            <person name="Gordon D."/>
            <person name="Eichler E.E."/>
            <person name="Pennacchio L.A."/>
            <person name="Richardson P."/>
            <person name="Stubbs L."/>
            <person name="Rokhsar D.S."/>
            <person name="Myers R.M."/>
            <person name="Rubin E.M."/>
            <person name="Lucas S.M."/>
        </authorList>
    </citation>
    <scope>NUCLEOTIDE SEQUENCE [LARGE SCALE GENOMIC DNA]</scope>
</reference>
<keyword evidence="3" id="KW-1185">Reference proteome</keyword>
<dbReference type="HGNC" id="HGNC:22998">
    <property type="gene designation" value="TMC4"/>
</dbReference>
<keyword evidence="1" id="KW-1133">Transmembrane helix</keyword>
<feature type="non-terminal residue" evidence="2">
    <location>
        <position position="1"/>
    </location>
</feature>
<evidence type="ECO:0000256" key="1">
    <source>
        <dbReference type="SAM" id="Phobius"/>
    </source>
</evidence>
<dbReference type="Ensembl" id="ENST00000615945.4">
    <property type="protein sequence ID" value="ENSP00000481392.1"/>
    <property type="gene ID" value="ENSG00000167608.12"/>
</dbReference>
<proteinExistence type="predicted"/>
<protein>
    <submittedName>
        <fullName evidence="2">Transmembrane channel like 4</fullName>
    </submittedName>
</protein>
<gene>
    <name evidence="2" type="primary">TMC4</name>
</gene>
<dbReference type="Bgee" id="ENSG00000167608">
    <property type="expression patterns" value="Expressed in right uterine tube and 97 other cell types or tissues"/>
</dbReference>
<dbReference type="ExpressionAtlas" id="A0A087WXY6">
    <property type="expression patterns" value="baseline and differential"/>
</dbReference>
<dbReference type="Ensembl" id="ENST00000619510.4">
    <property type="protein sequence ID" value="ENSP00000483594.1"/>
    <property type="gene ID" value="ENSG00000273722.4"/>
</dbReference>
<dbReference type="ChiTaRS" id="TMC4">
    <property type="organism name" value="human"/>
</dbReference>
<dbReference type="Proteomes" id="UP000005640">
    <property type="component" value="Chromosome 19"/>
</dbReference>
<dbReference type="EMBL" id="AC245052">
    <property type="status" value="NOT_ANNOTATED_CDS"/>
    <property type="molecule type" value="Genomic_DNA"/>
</dbReference>
<dbReference type="HOGENOM" id="CLU_3037628_0_0_1"/>
<dbReference type="AlphaFoldDB" id="A0A087WXY6"/>
<feature type="transmembrane region" description="Helical" evidence="1">
    <location>
        <begin position="14"/>
        <end position="31"/>
    </location>
</feature>
<evidence type="ECO:0000313" key="3">
    <source>
        <dbReference type="Proteomes" id="UP000005640"/>
    </source>
</evidence>
<organism evidence="2 3">
    <name type="scientific">Homo sapiens</name>
    <name type="common">Human</name>
    <dbReference type="NCBI Taxonomy" id="9606"/>
    <lineage>
        <taxon>Eukaryota</taxon>
        <taxon>Metazoa</taxon>
        <taxon>Chordata</taxon>
        <taxon>Craniata</taxon>
        <taxon>Vertebrata</taxon>
        <taxon>Euteleostomi</taxon>
        <taxon>Mammalia</taxon>
        <taxon>Eutheria</taxon>
        <taxon>Euarchontoglires</taxon>
        <taxon>Primates</taxon>
        <taxon>Haplorrhini</taxon>
        <taxon>Catarrhini</taxon>
        <taxon>Hominidae</taxon>
        <taxon>Homo</taxon>
    </lineage>
</organism>